<sequence>MLFALELSRLINQEVLISSESKDLDEWILIEPNNKIYLVYDSEDSDIDNLIINKEQKKELSLIKTKKIFEKNSLFETSDCLGLDISFLLNSALLTQPPLFEE</sequence>
<proteinExistence type="predicted"/>
<name>A0ABU9NXX5_9FLAO</name>
<comment type="caution">
    <text evidence="1">The sequence shown here is derived from an EMBL/GenBank/DDBJ whole genome shotgun (WGS) entry which is preliminary data.</text>
</comment>
<dbReference type="Proteomes" id="UP001468798">
    <property type="component" value="Unassembled WGS sequence"/>
</dbReference>
<dbReference type="EMBL" id="JBCGDP010000034">
    <property type="protein sequence ID" value="MEM0578687.1"/>
    <property type="molecule type" value="Genomic_DNA"/>
</dbReference>
<accession>A0ABU9NXX5</accession>
<dbReference type="RefSeq" id="WP_342693493.1">
    <property type="nucleotide sequence ID" value="NZ_JBCGDP010000034.1"/>
</dbReference>
<gene>
    <name evidence="1" type="ORF">WFZ86_19450</name>
</gene>
<protein>
    <submittedName>
        <fullName evidence="1">Uncharacterized protein</fullName>
    </submittedName>
</protein>
<reference evidence="1 2" key="1">
    <citation type="submission" date="2024-03" db="EMBL/GenBank/DDBJ databases">
        <title>Two novel species of the genus Flavobacterium exhibiting potentially degradation of complex polysaccharides.</title>
        <authorList>
            <person name="Lian X."/>
        </authorList>
    </citation>
    <scope>NUCLEOTIDE SEQUENCE [LARGE SCALE GENOMIC DNA]</scope>
    <source>
        <strain evidence="1 2">N6</strain>
    </source>
</reference>
<evidence type="ECO:0000313" key="2">
    <source>
        <dbReference type="Proteomes" id="UP001468798"/>
    </source>
</evidence>
<organism evidence="1 2">
    <name type="scientific">Flavobacterium polysaccharolyticum</name>
    <dbReference type="NCBI Taxonomy" id="3133148"/>
    <lineage>
        <taxon>Bacteria</taxon>
        <taxon>Pseudomonadati</taxon>
        <taxon>Bacteroidota</taxon>
        <taxon>Flavobacteriia</taxon>
        <taxon>Flavobacteriales</taxon>
        <taxon>Flavobacteriaceae</taxon>
        <taxon>Flavobacterium</taxon>
    </lineage>
</organism>
<keyword evidence="2" id="KW-1185">Reference proteome</keyword>
<evidence type="ECO:0000313" key="1">
    <source>
        <dbReference type="EMBL" id="MEM0578687.1"/>
    </source>
</evidence>